<dbReference type="AlphaFoldDB" id="A0A453M230"/>
<reference evidence="1" key="3">
    <citation type="journal article" date="2017" name="Nature">
        <title>Genome sequence of the progenitor of the wheat D genome Aegilops tauschii.</title>
        <authorList>
            <person name="Luo M.C."/>
            <person name="Gu Y.Q."/>
            <person name="Puiu D."/>
            <person name="Wang H."/>
            <person name="Twardziok S.O."/>
            <person name="Deal K.R."/>
            <person name="Huo N."/>
            <person name="Zhu T."/>
            <person name="Wang L."/>
            <person name="Wang Y."/>
            <person name="McGuire P.E."/>
            <person name="Liu S."/>
            <person name="Long H."/>
            <person name="Ramasamy R.K."/>
            <person name="Rodriguez J.C."/>
            <person name="Van S.L."/>
            <person name="Yuan L."/>
            <person name="Wang Z."/>
            <person name="Xia Z."/>
            <person name="Xiao L."/>
            <person name="Anderson O.D."/>
            <person name="Ouyang S."/>
            <person name="Liang Y."/>
            <person name="Zimin A.V."/>
            <person name="Pertea G."/>
            <person name="Qi P."/>
            <person name="Bennetzen J.L."/>
            <person name="Dai X."/>
            <person name="Dawson M.W."/>
            <person name="Muller H.G."/>
            <person name="Kugler K."/>
            <person name="Rivarola-Duarte L."/>
            <person name="Spannagl M."/>
            <person name="Mayer K.F.X."/>
            <person name="Lu F.H."/>
            <person name="Bevan M.W."/>
            <person name="Leroy P."/>
            <person name="Li P."/>
            <person name="You F.M."/>
            <person name="Sun Q."/>
            <person name="Liu Z."/>
            <person name="Lyons E."/>
            <person name="Wicker T."/>
            <person name="Salzberg S.L."/>
            <person name="Devos K.M."/>
            <person name="Dvorak J."/>
        </authorList>
    </citation>
    <scope>NUCLEOTIDE SEQUENCE [LARGE SCALE GENOMIC DNA]</scope>
    <source>
        <strain evidence="1">cv. AL8/78</strain>
    </source>
</reference>
<reference evidence="2" key="2">
    <citation type="journal article" date="2017" name="Nat. Plants">
        <title>The Aegilops tauschii genome reveals multiple impacts of transposons.</title>
        <authorList>
            <person name="Zhao G."/>
            <person name="Zou C."/>
            <person name="Li K."/>
            <person name="Wang K."/>
            <person name="Li T."/>
            <person name="Gao L."/>
            <person name="Zhang X."/>
            <person name="Wang H."/>
            <person name="Yang Z."/>
            <person name="Liu X."/>
            <person name="Jiang W."/>
            <person name="Mao L."/>
            <person name="Kong X."/>
            <person name="Jiao Y."/>
            <person name="Jia J."/>
        </authorList>
    </citation>
    <scope>NUCLEOTIDE SEQUENCE [LARGE SCALE GENOMIC DNA]</scope>
    <source>
        <strain evidence="2">cv. AL8/78</strain>
    </source>
</reference>
<dbReference type="EnsemblPlants" id="AET5Gv21011400.12">
    <property type="protein sequence ID" value="AET5Gv21011400.12"/>
    <property type="gene ID" value="AET5Gv21011400"/>
</dbReference>
<protein>
    <submittedName>
        <fullName evidence="1">Uncharacterized protein</fullName>
    </submittedName>
</protein>
<dbReference type="Proteomes" id="UP000015105">
    <property type="component" value="Chromosome 5D"/>
</dbReference>
<name>A0A453M230_AEGTS</name>
<accession>A0A453M230</accession>
<sequence>IRWLAAWPVRGASCGMGHMVVSISCLRKCLRGTRTGWHGMCWFNLGLGFWALKFFAGRRQVVFGA</sequence>
<evidence type="ECO:0000313" key="2">
    <source>
        <dbReference type="Proteomes" id="UP000015105"/>
    </source>
</evidence>
<reference evidence="1" key="5">
    <citation type="journal article" date="2021" name="G3 (Bethesda)">
        <title>Aegilops tauschii genome assembly Aet v5.0 features greater sequence contiguity and improved annotation.</title>
        <authorList>
            <person name="Wang L."/>
            <person name="Zhu T."/>
            <person name="Rodriguez J.C."/>
            <person name="Deal K.R."/>
            <person name="Dubcovsky J."/>
            <person name="McGuire P.E."/>
            <person name="Lux T."/>
            <person name="Spannagl M."/>
            <person name="Mayer K.F.X."/>
            <person name="Baldrich P."/>
            <person name="Meyers B.C."/>
            <person name="Huo N."/>
            <person name="Gu Y.Q."/>
            <person name="Zhou H."/>
            <person name="Devos K.M."/>
            <person name="Bennetzen J.L."/>
            <person name="Unver T."/>
            <person name="Budak H."/>
            <person name="Gulick P.J."/>
            <person name="Galiba G."/>
            <person name="Kalapos B."/>
            <person name="Nelson D.R."/>
            <person name="Li P."/>
            <person name="You F.M."/>
            <person name="Luo M.C."/>
            <person name="Dvorak J."/>
        </authorList>
    </citation>
    <scope>NUCLEOTIDE SEQUENCE [LARGE SCALE GENOMIC DNA]</scope>
    <source>
        <strain evidence="1">cv. AL8/78</strain>
    </source>
</reference>
<evidence type="ECO:0000313" key="1">
    <source>
        <dbReference type="EnsemblPlants" id="AET5Gv21011400.12"/>
    </source>
</evidence>
<keyword evidence="2" id="KW-1185">Reference proteome</keyword>
<organism evidence="1 2">
    <name type="scientific">Aegilops tauschii subsp. strangulata</name>
    <name type="common">Goatgrass</name>
    <dbReference type="NCBI Taxonomy" id="200361"/>
    <lineage>
        <taxon>Eukaryota</taxon>
        <taxon>Viridiplantae</taxon>
        <taxon>Streptophyta</taxon>
        <taxon>Embryophyta</taxon>
        <taxon>Tracheophyta</taxon>
        <taxon>Spermatophyta</taxon>
        <taxon>Magnoliopsida</taxon>
        <taxon>Liliopsida</taxon>
        <taxon>Poales</taxon>
        <taxon>Poaceae</taxon>
        <taxon>BOP clade</taxon>
        <taxon>Pooideae</taxon>
        <taxon>Triticodae</taxon>
        <taxon>Triticeae</taxon>
        <taxon>Triticinae</taxon>
        <taxon>Aegilops</taxon>
    </lineage>
</organism>
<reference evidence="2" key="1">
    <citation type="journal article" date="2014" name="Science">
        <title>Ancient hybridizations among the ancestral genomes of bread wheat.</title>
        <authorList>
            <consortium name="International Wheat Genome Sequencing Consortium,"/>
            <person name="Marcussen T."/>
            <person name="Sandve S.R."/>
            <person name="Heier L."/>
            <person name="Spannagl M."/>
            <person name="Pfeifer M."/>
            <person name="Jakobsen K.S."/>
            <person name="Wulff B.B."/>
            <person name="Steuernagel B."/>
            <person name="Mayer K.F."/>
            <person name="Olsen O.A."/>
        </authorList>
    </citation>
    <scope>NUCLEOTIDE SEQUENCE [LARGE SCALE GENOMIC DNA]</scope>
    <source>
        <strain evidence="2">cv. AL8/78</strain>
    </source>
</reference>
<proteinExistence type="predicted"/>
<dbReference type="Gramene" id="AET5Gv21011400.12">
    <property type="protein sequence ID" value="AET5Gv21011400.12"/>
    <property type="gene ID" value="AET5Gv21011400"/>
</dbReference>
<reference evidence="1" key="4">
    <citation type="submission" date="2019-03" db="UniProtKB">
        <authorList>
            <consortium name="EnsemblPlants"/>
        </authorList>
    </citation>
    <scope>IDENTIFICATION</scope>
</reference>